<name>A0ABR4M8R3_9PEZI</name>
<proteinExistence type="predicted"/>
<comment type="caution">
    <text evidence="2">The sequence shown here is derived from an EMBL/GenBank/DDBJ whole genome shotgun (WGS) entry which is preliminary data.</text>
</comment>
<organism evidence="2 3">
    <name type="scientific">Ceratocystis lukuohia</name>
    <dbReference type="NCBI Taxonomy" id="2019550"/>
    <lineage>
        <taxon>Eukaryota</taxon>
        <taxon>Fungi</taxon>
        <taxon>Dikarya</taxon>
        <taxon>Ascomycota</taxon>
        <taxon>Pezizomycotina</taxon>
        <taxon>Sordariomycetes</taxon>
        <taxon>Hypocreomycetidae</taxon>
        <taxon>Microascales</taxon>
        <taxon>Ceratocystidaceae</taxon>
        <taxon>Ceratocystis</taxon>
    </lineage>
</organism>
<evidence type="ECO:0000313" key="2">
    <source>
        <dbReference type="EMBL" id="KAL2884661.1"/>
    </source>
</evidence>
<dbReference type="RefSeq" id="XP_070855842.1">
    <property type="nucleotide sequence ID" value="XM_071004699.1"/>
</dbReference>
<reference evidence="2 3" key="1">
    <citation type="submission" date="2020-05" db="EMBL/GenBank/DDBJ databases">
        <title>Ceratocystis lukuohia genome.</title>
        <authorList>
            <person name="Harrington T.C."/>
            <person name="Kim K."/>
            <person name="Mayers C.G."/>
        </authorList>
    </citation>
    <scope>NUCLEOTIDE SEQUENCE [LARGE SCALE GENOMIC DNA]</scope>
    <source>
        <strain evidence="2 3">C4212</strain>
    </source>
</reference>
<feature type="region of interest" description="Disordered" evidence="1">
    <location>
        <begin position="67"/>
        <end position="89"/>
    </location>
</feature>
<feature type="compositionally biased region" description="Basic and acidic residues" evidence="1">
    <location>
        <begin position="67"/>
        <end position="76"/>
    </location>
</feature>
<evidence type="ECO:0000256" key="1">
    <source>
        <dbReference type="SAM" id="MobiDB-lite"/>
    </source>
</evidence>
<gene>
    <name evidence="2" type="ORF">HOO65_100065</name>
</gene>
<evidence type="ECO:0000313" key="3">
    <source>
        <dbReference type="Proteomes" id="UP001610728"/>
    </source>
</evidence>
<protein>
    <submittedName>
        <fullName evidence="2">Uncharacterized protein</fullName>
    </submittedName>
</protein>
<keyword evidence="3" id="KW-1185">Reference proteome</keyword>
<dbReference type="GeneID" id="98121634"/>
<dbReference type="EMBL" id="JABSNW010000010">
    <property type="protein sequence ID" value="KAL2884661.1"/>
    <property type="molecule type" value="Genomic_DNA"/>
</dbReference>
<accession>A0ABR4M8R3</accession>
<sequence>MANSTTDSVQLHSVRDWPKFIGELKSFTKACNAEEPKEPCTPEELPAHALPPNVTLVGNEDWENVTRADTQEEARRARMPARQRSRLEEAEPIPTRVRLSSHEKRLACHARTIETTCRAYETQVNQFRLKWDLFRDQRERREKSASLDKQAHFACLSLATQVKEEYWPDKVVDKLMDVLKVRTANLENVAHHTYRGAMRKLNVLPQDNNIHRWISEWQTDIQFCQQNHPSQENSGRRLWEDFSDNLAKNLNGWKNSYTATHGAQWDRRRPRLHLSRKEQIQE</sequence>
<dbReference type="Proteomes" id="UP001610728">
    <property type="component" value="Unassembled WGS sequence"/>
</dbReference>